<feature type="coiled-coil region" evidence="1">
    <location>
        <begin position="408"/>
        <end position="435"/>
    </location>
</feature>
<feature type="coiled-coil region" evidence="1">
    <location>
        <begin position="698"/>
        <end position="725"/>
    </location>
</feature>
<name>A0A8S1K010_PARPR</name>
<dbReference type="OMA" id="YLLHIFP"/>
<evidence type="ECO:0008006" key="4">
    <source>
        <dbReference type="Google" id="ProtNLM"/>
    </source>
</evidence>
<evidence type="ECO:0000313" key="3">
    <source>
        <dbReference type="Proteomes" id="UP000688137"/>
    </source>
</evidence>
<sequence length="853" mass="101698">MNISSYEIELPINKLSPYQQLYRGRHKNGQVYLLHIFPRQYLTQEMIDQINFREKQFDYIFEIIESQEAILISYQDSAFWINVEQQIKIEQLKSLYQQLYQKYSILEGKLDFDPDFIFTCDGQLYILDYGISDFVIKKHKDFEYTTKTKTYLFGLLLLNLNCQKNMSDKIYQCKDQYLIDYYIKQEAENNRLNYDILESILKMVKLDPTQRPTFQEVGQWRQFYSKKQIKKHSSSVIDFTNTIIPSQNNTIINSSQRTIKQQNYQSQYETIHNESVRAAIQRQKRQIPISNYKCSSYDFASAIMTKNIQNKKLSASNINKDSITQQSFYKNGTLQNNIQQSTISNNKTHNYFFYQKSALSQQKSQQTALCREFNNTQQIQKMERNFPFISDGSPVPEIIVNKPVTNHISNAQKIIKHTNNDNQQHNQKYNQQQNNSIFLNVHNSIQPDKFNNTQIQNTQINRDNLKSPFLNMNNQQLKETIILNKEEQTDQLNKEQQVIQQNKLKTPAAVQYKTNEEDQIEDLVLSDQINSNLNQIQTQQQNQQIQNKKQEFIKKPLQDYQLKQQMSNSDQQGNNDYQQEKEQNQEILNFQDPKILIPQQQFVKNPEDQTEQNINYTDYIKKYQFIYFRYFHYLSIIEYIILTVNDLNQKLITSGKQWIIPLTLIYKRAYVIRRLFLQDIIKEKNIFDLHDFIKFKTSQQYQQMIVNITQQNDKIEKEFQSLLEKACSYLITMDDVSQQKLESQLNLNIKTSTKFQPQKYLYTQLYPKIKSSLAKAKEGNFQNNQFSERDWIQSKLLCLYTILIIDLDLYQIESQHFKESTLIKYRENKNNDLVQIHCKELEIIINQLPQFNA</sequence>
<keyword evidence="3" id="KW-1185">Reference proteome</keyword>
<gene>
    <name evidence="2" type="ORF">PPRIM_AZ9-3.1.T0120445</name>
</gene>
<dbReference type="AlphaFoldDB" id="A0A8S1K010"/>
<accession>A0A8S1K010</accession>
<dbReference type="Proteomes" id="UP000688137">
    <property type="component" value="Unassembled WGS sequence"/>
</dbReference>
<protein>
    <recommendedName>
        <fullName evidence="4">Protein kinase domain-containing protein</fullName>
    </recommendedName>
</protein>
<keyword evidence="1" id="KW-0175">Coiled coil</keyword>
<evidence type="ECO:0000313" key="2">
    <source>
        <dbReference type="EMBL" id="CAD8048392.1"/>
    </source>
</evidence>
<feature type="coiled-coil region" evidence="1">
    <location>
        <begin position="82"/>
        <end position="109"/>
    </location>
</feature>
<reference evidence="2" key="1">
    <citation type="submission" date="2021-01" db="EMBL/GenBank/DDBJ databases">
        <authorList>
            <consortium name="Genoscope - CEA"/>
            <person name="William W."/>
        </authorList>
    </citation>
    <scope>NUCLEOTIDE SEQUENCE</scope>
</reference>
<proteinExistence type="predicted"/>
<organism evidence="2 3">
    <name type="scientific">Paramecium primaurelia</name>
    <dbReference type="NCBI Taxonomy" id="5886"/>
    <lineage>
        <taxon>Eukaryota</taxon>
        <taxon>Sar</taxon>
        <taxon>Alveolata</taxon>
        <taxon>Ciliophora</taxon>
        <taxon>Intramacronucleata</taxon>
        <taxon>Oligohymenophorea</taxon>
        <taxon>Peniculida</taxon>
        <taxon>Parameciidae</taxon>
        <taxon>Paramecium</taxon>
    </lineage>
</organism>
<comment type="caution">
    <text evidence="2">The sequence shown here is derived from an EMBL/GenBank/DDBJ whole genome shotgun (WGS) entry which is preliminary data.</text>
</comment>
<dbReference type="EMBL" id="CAJJDM010000009">
    <property type="protein sequence ID" value="CAD8048392.1"/>
    <property type="molecule type" value="Genomic_DNA"/>
</dbReference>
<evidence type="ECO:0000256" key="1">
    <source>
        <dbReference type="SAM" id="Coils"/>
    </source>
</evidence>